<gene>
    <name evidence="2" type="ORF">AB0I59_18540</name>
</gene>
<evidence type="ECO:0000313" key="3">
    <source>
        <dbReference type="Proteomes" id="UP001551675"/>
    </source>
</evidence>
<name>A0ABV3GG69_MICGL</name>
<organism evidence="2 3">
    <name type="scientific">Microtetraspora glauca</name>
    <dbReference type="NCBI Taxonomy" id="1996"/>
    <lineage>
        <taxon>Bacteria</taxon>
        <taxon>Bacillati</taxon>
        <taxon>Actinomycetota</taxon>
        <taxon>Actinomycetes</taxon>
        <taxon>Streptosporangiales</taxon>
        <taxon>Streptosporangiaceae</taxon>
        <taxon>Microtetraspora</taxon>
    </lineage>
</organism>
<evidence type="ECO:0000313" key="2">
    <source>
        <dbReference type="EMBL" id="MEV0970638.1"/>
    </source>
</evidence>
<keyword evidence="3" id="KW-1185">Reference proteome</keyword>
<evidence type="ECO:0000256" key="1">
    <source>
        <dbReference type="SAM" id="SignalP"/>
    </source>
</evidence>
<dbReference type="RefSeq" id="WP_061255693.1">
    <property type="nucleotide sequence ID" value="NZ_JBFALK010000009.1"/>
</dbReference>
<reference evidence="2 3" key="1">
    <citation type="submission" date="2024-06" db="EMBL/GenBank/DDBJ databases">
        <title>The Natural Products Discovery Center: Release of the First 8490 Sequenced Strains for Exploring Actinobacteria Biosynthetic Diversity.</title>
        <authorList>
            <person name="Kalkreuter E."/>
            <person name="Kautsar S.A."/>
            <person name="Yang D."/>
            <person name="Bader C.D."/>
            <person name="Teijaro C.N."/>
            <person name="Fluegel L."/>
            <person name="Davis C.M."/>
            <person name="Simpson J.R."/>
            <person name="Lauterbach L."/>
            <person name="Steele A.D."/>
            <person name="Gui C."/>
            <person name="Meng S."/>
            <person name="Li G."/>
            <person name="Viehrig K."/>
            <person name="Ye F."/>
            <person name="Su P."/>
            <person name="Kiefer A.F."/>
            <person name="Nichols A."/>
            <person name="Cepeda A.J."/>
            <person name="Yan W."/>
            <person name="Fan B."/>
            <person name="Jiang Y."/>
            <person name="Adhikari A."/>
            <person name="Zheng C.-J."/>
            <person name="Schuster L."/>
            <person name="Cowan T.M."/>
            <person name="Smanski M.J."/>
            <person name="Chevrette M.G."/>
            <person name="De Carvalho L.P.S."/>
            <person name="Shen B."/>
        </authorList>
    </citation>
    <scope>NUCLEOTIDE SEQUENCE [LARGE SCALE GENOMIC DNA]</scope>
    <source>
        <strain evidence="2 3">NPDC050100</strain>
    </source>
</reference>
<accession>A0ABV3GG69</accession>
<feature type="chain" id="PRO_5046829311" evidence="1">
    <location>
        <begin position="34"/>
        <end position="174"/>
    </location>
</feature>
<feature type="signal peptide" evidence="1">
    <location>
        <begin position="1"/>
        <end position="33"/>
    </location>
</feature>
<comment type="caution">
    <text evidence="2">The sequence shown here is derived from an EMBL/GenBank/DDBJ whole genome shotgun (WGS) entry which is preliminary data.</text>
</comment>
<proteinExistence type="predicted"/>
<keyword evidence="1" id="KW-0732">Signal</keyword>
<protein>
    <submittedName>
        <fullName evidence="2">Uncharacterized protein</fullName>
    </submittedName>
</protein>
<dbReference type="Proteomes" id="UP001551675">
    <property type="component" value="Unassembled WGS sequence"/>
</dbReference>
<sequence>MKHAVVRRLGRPALVVALAAGVLWGGVAPAAVAASTAYATGTLGPYGYGGVKLGMSAKQARATKKIVSKASWSPCTGWDLKAHPTGRDEVGLYISKRRGVAMIFAPKGVMTPQGIGIGSTEAELKDAYPKLKQSASGYPVVTVPGNRKASYRFLLSRGRIYEMALALNNQDCTN</sequence>
<dbReference type="EMBL" id="JBFALK010000009">
    <property type="protein sequence ID" value="MEV0970638.1"/>
    <property type="molecule type" value="Genomic_DNA"/>
</dbReference>